<keyword evidence="3 6" id="KW-0812">Transmembrane</keyword>
<dbReference type="Gene3D" id="1.20.1250.20">
    <property type="entry name" value="MFS general substrate transporter like domains"/>
    <property type="match status" value="2"/>
</dbReference>
<dbReference type="AlphaFoldDB" id="A0A6P2SH31"/>
<feature type="transmembrane region" description="Helical" evidence="6">
    <location>
        <begin position="87"/>
        <end position="105"/>
    </location>
</feature>
<feature type="transmembrane region" description="Helical" evidence="6">
    <location>
        <begin position="111"/>
        <end position="133"/>
    </location>
</feature>
<feature type="transmembrane region" description="Helical" evidence="6">
    <location>
        <begin position="371"/>
        <end position="392"/>
    </location>
</feature>
<name>A0A6P2SH31_BURL3</name>
<feature type="transmembrane region" description="Helical" evidence="6">
    <location>
        <begin position="404"/>
        <end position="425"/>
    </location>
</feature>
<feature type="transmembrane region" description="Helical" evidence="6">
    <location>
        <begin position="284"/>
        <end position="302"/>
    </location>
</feature>
<feature type="transmembrane region" description="Helical" evidence="6">
    <location>
        <begin position="21"/>
        <end position="43"/>
    </location>
</feature>
<evidence type="ECO:0000256" key="5">
    <source>
        <dbReference type="ARBA" id="ARBA00023136"/>
    </source>
</evidence>
<dbReference type="RefSeq" id="WP_175035444.1">
    <property type="nucleotide sequence ID" value="NZ_CABVPW010000059.1"/>
</dbReference>
<dbReference type="FunFam" id="1.20.1250.20:FF:000018">
    <property type="entry name" value="MFS transporter permease"/>
    <property type="match status" value="1"/>
</dbReference>
<dbReference type="GO" id="GO:0016020">
    <property type="term" value="C:membrane"/>
    <property type="evidence" value="ECO:0007669"/>
    <property type="project" value="UniProtKB-SubCell"/>
</dbReference>
<evidence type="ECO:0000256" key="4">
    <source>
        <dbReference type="ARBA" id="ARBA00022989"/>
    </source>
</evidence>
<keyword evidence="2" id="KW-0813">Transport</keyword>
<sequence length="442" mass="47348">MTNASSSSADDAVFGKVARRIIPFLFVCYVVNFIDRVNIGFAKLQLLQDLKIDDAAFGIAAGMFFVGYVLFELPSNLLAARIGVRKTLLRIMVLWGSLTVLLMFVRNSHALYALRFLLGAAEAGFFPGVILYLTYWFPDKRRGRIMSLFVMAVPLAGIVGGPLAGSIMSGLHGALGLAGWQWLFLIEGIPAIALGIAACFVLDDRPADARWLSDSEKAQIAVALRAGRAQQSADAHARLADVLTNPRIYVMSAIYFSVFMAMNAIGFWIPTLLRQVGVHHISDIGWMSGGISMCTAIGIVLIGRHSDRRMERRWHVAVCGFSVAASFLLLPFTANSIALTVALLIVASVGIYAALSLFWTIPTAYLQEGAAAGGIATITAIGAIGGAVSPWLVGTMKALTGSLYTGLSAIGVLLALGMVMLLWILRAPSRDARPAADALVNR</sequence>
<feature type="transmembrane region" description="Helical" evidence="6">
    <location>
        <begin position="145"/>
        <end position="168"/>
    </location>
</feature>
<dbReference type="CDD" id="cd17319">
    <property type="entry name" value="MFS_ExuT_GudP_like"/>
    <property type="match status" value="1"/>
</dbReference>
<evidence type="ECO:0000256" key="6">
    <source>
        <dbReference type="SAM" id="Phobius"/>
    </source>
</evidence>
<evidence type="ECO:0000313" key="8">
    <source>
        <dbReference type="EMBL" id="VWC47296.1"/>
    </source>
</evidence>
<dbReference type="SUPFAM" id="SSF103473">
    <property type="entry name" value="MFS general substrate transporter"/>
    <property type="match status" value="1"/>
</dbReference>
<protein>
    <submittedName>
        <fullName evidence="8">Major facilitator transporter</fullName>
    </submittedName>
</protein>
<evidence type="ECO:0000256" key="3">
    <source>
        <dbReference type="ARBA" id="ARBA00022692"/>
    </source>
</evidence>
<evidence type="ECO:0000256" key="1">
    <source>
        <dbReference type="ARBA" id="ARBA00004141"/>
    </source>
</evidence>
<evidence type="ECO:0000256" key="2">
    <source>
        <dbReference type="ARBA" id="ARBA00022448"/>
    </source>
</evidence>
<keyword evidence="5 6" id="KW-0472">Membrane</keyword>
<dbReference type="Proteomes" id="UP000494218">
    <property type="component" value="Unassembled WGS sequence"/>
</dbReference>
<dbReference type="GO" id="GO:0022857">
    <property type="term" value="F:transmembrane transporter activity"/>
    <property type="evidence" value="ECO:0007669"/>
    <property type="project" value="InterPro"/>
</dbReference>
<dbReference type="InterPro" id="IPR036259">
    <property type="entry name" value="MFS_trans_sf"/>
</dbReference>
<keyword evidence="4 6" id="KW-1133">Transmembrane helix</keyword>
<dbReference type="PANTHER" id="PTHR43791">
    <property type="entry name" value="PERMEASE-RELATED"/>
    <property type="match status" value="1"/>
</dbReference>
<comment type="subcellular location">
    <subcellularLocation>
        <location evidence="1">Membrane</location>
        <topology evidence="1">Multi-pass membrane protein</topology>
    </subcellularLocation>
</comment>
<dbReference type="InterPro" id="IPR020846">
    <property type="entry name" value="MFS_dom"/>
</dbReference>
<dbReference type="EMBL" id="CABVPW010000059">
    <property type="protein sequence ID" value="VWC47296.1"/>
    <property type="molecule type" value="Genomic_DNA"/>
</dbReference>
<feature type="transmembrane region" description="Helical" evidence="6">
    <location>
        <begin position="338"/>
        <end position="359"/>
    </location>
</feature>
<dbReference type="Pfam" id="PF07690">
    <property type="entry name" value="MFS_1"/>
    <property type="match status" value="1"/>
</dbReference>
<evidence type="ECO:0000313" key="9">
    <source>
        <dbReference type="Proteomes" id="UP000494218"/>
    </source>
</evidence>
<feature type="transmembrane region" description="Helical" evidence="6">
    <location>
        <begin position="180"/>
        <end position="202"/>
    </location>
</feature>
<dbReference type="PROSITE" id="PS50850">
    <property type="entry name" value="MFS"/>
    <property type="match status" value="1"/>
</dbReference>
<dbReference type="InterPro" id="IPR011701">
    <property type="entry name" value="MFS"/>
</dbReference>
<dbReference type="PANTHER" id="PTHR43791:SF36">
    <property type="entry name" value="TRANSPORTER, PUTATIVE (AFU_ORTHOLOGUE AFUA_6G08340)-RELATED"/>
    <property type="match status" value="1"/>
</dbReference>
<evidence type="ECO:0000259" key="7">
    <source>
        <dbReference type="PROSITE" id="PS50850"/>
    </source>
</evidence>
<gene>
    <name evidence="8" type="ORF">BLA23254_07464</name>
</gene>
<reference evidence="8 9" key="1">
    <citation type="submission" date="2019-09" db="EMBL/GenBank/DDBJ databases">
        <authorList>
            <person name="Depoorter E."/>
        </authorList>
    </citation>
    <scope>NUCLEOTIDE SEQUENCE [LARGE SCALE GENOMIC DNA]</scope>
    <source>
        <strain evidence="8">LMG 23254</strain>
    </source>
</reference>
<organism evidence="8 9">
    <name type="scientific">Burkholderia lata (strain ATCC 17760 / DSM 23089 / LMG 22485 / NCIMB 9086 / R18194 / 383)</name>
    <dbReference type="NCBI Taxonomy" id="482957"/>
    <lineage>
        <taxon>Bacteria</taxon>
        <taxon>Pseudomonadati</taxon>
        <taxon>Pseudomonadota</taxon>
        <taxon>Betaproteobacteria</taxon>
        <taxon>Burkholderiales</taxon>
        <taxon>Burkholderiaceae</taxon>
        <taxon>Burkholderia</taxon>
        <taxon>Burkholderia cepacia complex</taxon>
    </lineage>
</organism>
<proteinExistence type="predicted"/>
<feature type="transmembrane region" description="Helical" evidence="6">
    <location>
        <begin position="248"/>
        <end position="269"/>
    </location>
</feature>
<feature type="transmembrane region" description="Helical" evidence="6">
    <location>
        <begin position="314"/>
        <end position="332"/>
    </location>
</feature>
<feature type="transmembrane region" description="Helical" evidence="6">
    <location>
        <begin position="55"/>
        <end position="75"/>
    </location>
</feature>
<feature type="domain" description="Major facilitator superfamily (MFS) profile" evidence="7">
    <location>
        <begin position="21"/>
        <end position="429"/>
    </location>
</feature>
<accession>A0A6P2SH31</accession>